<dbReference type="Proteomes" id="UP000025947">
    <property type="component" value="Unassembled WGS sequence"/>
</dbReference>
<evidence type="ECO:0000256" key="1">
    <source>
        <dbReference type="SAM" id="SignalP"/>
    </source>
</evidence>
<name>A0A051TR12_9MYCO</name>
<feature type="chain" id="PRO_5001564211" description="Secreted protein antigen" evidence="1">
    <location>
        <begin position="24"/>
        <end position="72"/>
    </location>
</feature>
<comment type="caution">
    <text evidence="2">The sequence shown here is derived from an EMBL/GenBank/DDBJ whole genome shotgun (WGS) entry which is preliminary data.</text>
</comment>
<gene>
    <name evidence="2" type="ORF">K875_04909</name>
</gene>
<dbReference type="PATRIC" id="fig|1324261.3.peg.4954"/>
<proteinExistence type="predicted"/>
<dbReference type="RefSeq" id="WP_044487230.1">
    <property type="nucleotide sequence ID" value="NZ_KK328284.1"/>
</dbReference>
<keyword evidence="1" id="KW-0732">Signal</keyword>
<sequence>MRKLVATLMAVGAVMLSGAVARAENQPAPPPPPAPSFYAPKCLNFDPNPPAHWNYLPCGWTTDGKRWFPPPP</sequence>
<protein>
    <recommendedName>
        <fullName evidence="4">Secreted protein antigen</fullName>
    </recommendedName>
</protein>
<reference evidence="2 3" key="1">
    <citation type="submission" date="2014-04" db="EMBL/GenBank/DDBJ databases">
        <title>The Genome Sequence of Mycobacterium tuberculosis TKK-01-0051.</title>
        <authorList>
            <consortium name="The Broad Institute Genomics Platform"/>
            <consortium name="The Broad Institute Genome Sequencing Center for Infectious Disease"/>
            <person name="Earl A.M."/>
            <person name="Cohen K."/>
            <person name="Pym A."/>
            <person name="Bishai W."/>
            <person name="Maharaj K."/>
            <person name="Desjardins C."/>
            <person name="Abeel T."/>
            <person name="Young S."/>
            <person name="Zeng Q."/>
            <person name="Gargeya S."/>
            <person name="Abouelleil A."/>
            <person name="Alvarado L."/>
            <person name="Chapman S.B."/>
            <person name="Gainer-Dewar J."/>
            <person name="Goldberg J."/>
            <person name="Griggs A."/>
            <person name="Gujja S."/>
            <person name="Hansen M."/>
            <person name="Howarth C."/>
            <person name="Imamovic A."/>
            <person name="Larimer J."/>
            <person name="Murphy C."/>
            <person name="Naylor J."/>
            <person name="Pearson M."/>
            <person name="Poon T.W."/>
            <person name="Priest M."/>
            <person name="Roberts A."/>
            <person name="Saif S."/>
            <person name="Shea T."/>
            <person name="Sykes S."/>
            <person name="Wortman J."/>
            <person name="Nusbaum C."/>
            <person name="Birren B."/>
        </authorList>
    </citation>
    <scope>NUCLEOTIDE SEQUENCE [LARGE SCALE GENOMIC DNA]</scope>
    <source>
        <strain evidence="2 3">TKK-01-0051</strain>
    </source>
</reference>
<feature type="signal peptide" evidence="1">
    <location>
        <begin position="1"/>
        <end position="23"/>
    </location>
</feature>
<organism evidence="2 3">
    <name type="scientific">Mycobacterium [tuberculosis] TKK-01-0051</name>
    <dbReference type="NCBI Taxonomy" id="1324261"/>
    <lineage>
        <taxon>Bacteria</taxon>
        <taxon>Bacillati</taxon>
        <taxon>Actinomycetota</taxon>
        <taxon>Actinomycetes</taxon>
        <taxon>Mycobacteriales</taxon>
        <taxon>Mycobacteriaceae</taxon>
        <taxon>Mycobacterium</taxon>
        <taxon>Mycobacterium avium complex (MAC)</taxon>
    </lineage>
</organism>
<evidence type="ECO:0008006" key="4">
    <source>
        <dbReference type="Google" id="ProtNLM"/>
    </source>
</evidence>
<dbReference type="AlphaFoldDB" id="A0A051TR12"/>
<keyword evidence="3" id="KW-1185">Reference proteome</keyword>
<evidence type="ECO:0000313" key="3">
    <source>
        <dbReference type="Proteomes" id="UP000025947"/>
    </source>
</evidence>
<dbReference type="HOGENOM" id="CLU_201838_0_0_11"/>
<evidence type="ECO:0000313" key="2">
    <source>
        <dbReference type="EMBL" id="KBZ59349.1"/>
    </source>
</evidence>
<accession>A0A051TR12</accession>
<dbReference type="EMBL" id="JLXW01000011">
    <property type="protein sequence ID" value="KBZ59349.1"/>
    <property type="molecule type" value="Genomic_DNA"/>
</dbReference>